<accession>A0A4Y2MNL5</accession>
<dbReference type="EMBL" id="BGPR01007485">
    <property type="protein sequence ID" value="GBN27206.1"/>
    <property type="molecule type" value="Genomic_DNA"/>
</dbReference>
<comment type="caution">
    <text evidence="1">The sequence shown here is derived from an EMBL/GenBank/DDBJ whole genome shotgun (WGS) entry which is preliminary data.</text>
</comment>
<keyword evidence="2" id="KW-1185">Reference proteome</keyword>
<protein>
    <submittedName>
        <fullName evidence="1">Uncharacterized protein</fullName>
    </submittedName>
</protein>
<sequence length="97" mass="11052">MSILPGSNLMRLFLVGLKEVQGLSWWGLDLENLKRQCIRAVLSIPGEMFRSVVKNVGTRCSVWSTRKLVTFKVVYAHVEEVISLNEVLWCSVISSLW</sequence>
<evidence type="ECO:0000313" key="1">
    <source>
        <dbReference type="EMBL" id="GBN27206.1"/>
    </source>
</evidence>
<reference evidence="1 2" key="1">
    <citation type="journal article" date="2019" name="Sci. Rep.">
        <title>Orb-weaving spider Araneus ventricosus genome elucidates the spidroin gene catalogue.</title>
        <authorList>
            <person name="Kono N."/>
            <person name="Nakamura H."/>
            <person name="Ohtoshi R."/>
            <person name="Moran D.A.P."/>
            <person name="Shinohara A."/>
            <person name="Yoshida Y."/>
            <person name="Fujiwara M."/>
            <person name="Mori M."/>
            <person name="Tomita M."/>
            <person name="Arakawa K."/>
        </authorList>
    </citation>
    <scope>NUCLEOTIDE SEQUENCE [LARGE SCALE GENOMIC DNA]</scope>
</reference>
<evidence type="ECO:0000313" key="2">
    <source>
        <dbReference type="Proteomes" id="UP000499080"/>
    </source>
</evidence>
<dbReference type="Proteomes" id="UP000499080">
    <property type="component" value="Unassembled WGS sequence"/>
</dbReference>
<dbReference type="AlphaFoldDB" id="A0A4Y2MNL5"/>
<name>A0A4Y2MNL5_ARAVE</name>
<proteinExistence type="predicted"/>
<gene>
    <name evidence="1" type="ORF">AVEN_89837_1</name>
</gene>
<organism evidence="1 2">
    <name type="scientific">Araneus ventricosus</name>
    <name type="common">Orbweaver spider</name>
    <name type="synonym">Epeira ventricosa</name>
    <dbReference type="NCBI Taxonomy" id="182803"/>
    <lineage>
        <taxon>Eukaryota</taxon>
        <taxon>Metazoa</taxon>
        <taxon>Ecdysozoa</taxon>
        <taxon>Arthropoda</taxon>
        <taxon>Chelicerata</taxon>
        <taxon>Arachnida</taxon>
        <taxon>Araneae</taxon>
        <taxon>Araneomorphae</taxon>
        <taxon>Entelegynae</taxon>
        <taxon>Araneoidea</taxon>
        <taxon>Araneidae</taxon>
        <taxon>Araneus</taxon>
    </lineage>
</organism>